<evidence type="ECO:0000313" key="9">
    <source>
        <dbReference type="EMBL" id="WEK02823.1"/>
    </source>
</evidence>
<dbReference type="InterPro" id="IPR036314">
    <property type="entry name" value="SOD_C_sf"/>
</dbReference>
<feature type="binding site" evidence="5">
    <location>
        <position position="170"/>
    </location>
    <ligand>
        <name>Mn(2+)</name>
        <dbReference type="ChEBI" id="CHEBI:29035"/>
    </ligand>
</feature>
<feature type="binding site" evidence="5">
    <location>
        <position position="33"/>
    </location>
    <ligand>
        <name>Mn(2+)</name>
        <dbReference type="ChEBI" id="CHEBI:29035"/>
    </ligand>
</feature>
<dbReference type="Proteomes" id="UP001217476">
    <property type="component" value="Chromosome"/>
</dbReference>
<accession>A0AAJ5VSN5</accession>
<dbReference type="InterPro" id="IPR001189">
    <property type="entry name" value="Mn/Fe_SOD"/>
</dbReference>
<comment type="similarity">
    <text evidence="1 6">Belongs to the iron/manganese superoxide dismutase family.</text>
</comment>
<reference evidence="9" key="1">
    <citation type="submission" date="2023-03" db="EMBL/GenBank/DDBJ databases">
        <title>Andean soil-derived lignocellulolytic bacterial consortium as a source of novel taxa and putative plastic-active enzymes.</title>
        <authorList>
            <person name="Diaz-Garcia L."/>
            <person name="Chuvochina M."/>
            <person name="Feuerriegel G."/>
            <person name="Bunk B."/>
            <person name="Sproer C."/>
            <person name="Streit W.R."/>
            <person name="Rodriguez L.M."/>
            <person name="Overmann J."/>
            <person name="Jimenez D.J."/>
        </authorList>
    </citation>
    <scope>NUCLEOTIDE SEQUENCE</scope>
    <source>
        <strain evidence="9">MAG 4196</strain>
    </source>
</reference>
<evidence type="ECO:0000256" key="3">
    <source>
        <dbReference type="ARBA" id="ARBA00022723"/>
    </source>
</evidence>
<organism evidence="9 10">
    <name type="scientific">Candidatus Devosia phytovorans</name>
    <dbReference type="NCBI Taxonomy" id="3121372"/>
    <lineage>
        <taxon>Bacteria</taxon>
        <taxon>Pseudomonadati</taxon>
        <taxon>Pseudomonadota</taxon>
        <taxon>Alphaproteobacteria</taxon>
        <taxon>Hyphomicrobiales</taxon>
        <taxon>Devosiaceae</taxon>
        <taxon>Devosia</taxon>
    </lineage>
</organism>
<feature type="domain" description="Manganese/iron superoxide dismutase C-terminal" evidence="8">
    <location>
        <begin position="101"/>
        <end position="198"/>
    </location>
</feature>
<dbReference type="SUPFAM" id="SSF46609">
    <property type="entry name" value="Fe,Mn superoxide dismutase (SOD), N-terminal domain"/>
    <property type="match status" value="1"/>
</dbReference>
<evidence type="ECO:0000256" key="4">
    <source>
        <dbReference type="ARBA" id="ARBA00023002"/>
    </source>
</evidence>
<dbReference type="GO" id="GO:0046872">
    <property type="term" value="F:metal ion binding"/>
    <property type="evidence" value="ECO:0007669"/>
    <property type="project" value="UniProtKB-KW"/>
</dbReference>
<dbReference type="InterPro" id="IPR019831">
    <property type="entry name" value="Mn/Fe_SOD_N"/>
</dbReference>
<evidence type="ECO:0000259" key="8">
    <source>
        <dbReference type="Pfam" id="PF02777"/>
    </source>
</evidence>
<feature type="domain" description="Manganese/iron superoxide dismutase N-terminal" evidence="7">
    <location>
        <begin position="8"/>
        <end position="90"/>
    </location>
</feature>
<dbReference type="PANTHER" id="PTHR42769:SF3">
    <property type="entry name" value="SUPEROXIDE DISMUTASE [FE] 2, CHLOROPLASTIC"/>
    <property type="match status" value="1"/>
</dbReference>
<dbReference type="PIRSF" id="PIRSF000349">
    <property type="entry name" value="SODismutase"/>
    <property type="match status" value="1"/>
</dbReference>
<evidence type="ECO:0000256" key="6">
    <source>
        <dbReference type="RuleBase" id="RU000414"/>
    </source>
</evidence>
<dbReference type="AlphaFoldDB" id="A0AAJ5VSN5"/>
<dbReference type="PANTHER" id="PTHR42769">
    <property type="entry name" value="SUPEROXIDE DISMUTASE"/>
    <property type="match status" value="1"/>
</dbReference>
<dbReference type="Gene3D" id="3.55.40.20">
    <property type="entry name" value="Iron/manganese superoxide dismutase, C-terminal domain"/>
    <property type="match status" value="1"/>
</dbReference>
<evidence type="ECO:0000256" key="2">
    <source>
        <dbReference type="ARBA" id="ARBA00012682"/>
    </source>
</evidence>
<evidence type="ECO:0000259" key="7">
    <source>
        <dbReference type="Pfam" id="PF00081"/>
    </source>
</evidence>
<name>A0AAJ5VSN5_9HYPH</name>
<keyword evidence="4 6" id="KW-0560">Oxidoreductase</keyword>
<dbReference type="InterPro" id="IPR019833">
    <property type="entry name" value="Mn/Fe_SOD_BS"/>
</dbReference>
<dbReference type="EC" id="1.15.1.1" evidence="2 6"/>
<dbReference type="InterPro" id="IPR036324">
    <property type="entry name" value="Mn/Fe_SOD_N_sf"/>
</dbReference>
<evidence type="ECO:0000313" key="10">
    <source>
        <dbReference type="Proteomes" id="UP001217476"/>
    </source>
</evidence>
<dbReference type="Gene3D" id="1.10.287.990">
    <property type="entry name" value="Fe,Mn superoxide dismutase (SOD) domain"/>
    <property type="match status" value="1"/>
</dbReference>
<dbReference type="EMBL" id="CP119312">
    <property type="protein sequence ID" value="WEK02823.1"/>
    <property type="molecule type" value="Genomic_DNA"/>
</dbReference>
<keyword evidence="3 5" id="KW-0479">Metal-binding</keyword>
<proteinExistence type="inferred from homology"/>
<gene>
    <name evidence="9" type="ORF">P0Y65_11440</name>
</gene>
<feature type="binding site" evidence="5">
    <location>
        <position position="166"/>
    </location>
    <ligand>
        <name>Mn(2+)</name>
        <dbReference type="ChEBI" id="CHEBI:29035"/>
    </ligand>
</feature>
<comment type="function">
    <text evidence="6">Destroys radicals which are normally produced within the cells and which are toxic to biological systems.</text>
</comment>
<dbReference type="InterPro" id="IPR019832">
    <property type="entry name" value="Mn/Fe_SOD_C"/>
</dbReference>
<dbReference type="PRINTS" id="PR01703">
    <property type="entry name" value="MNSODISMTASE"/>
</dbReference>
<comment type="catalytic activity">
    <reaction evidence="6">
        <text>2 superoxide + 2 H(+) = H2O2 + O2</text>
        <dbReference type="Rhea" id="RHEA:20696"/>
        <dbReference type="ChEBI" id="CHEBI:15378"/>
        <dbReference type="ChEBI" id="CHEBI:15379"/>
        <dbReference type="ChEBI" id="CHEBI:16240"/>
        <dbReference type="ChEBI" id="CHEBI:18421"/>
        <dbReference type="EC" id="1.15.1.1"/>
    </reaction>
</comment>
<evidence type="ECO:0000256" key="5">
    <source>
        <dbReference type="PIRSR" id="PIRSR000349-1"/>
    </source>
</evidence>
<sequence length="206" mass="23097">MEAPLSTKFTLPPLPYAYDALGPYMSAETLEFHHDKHHQAYVTNGEKLLEGSGLEILPLEDIVKESFGKNAGLFNNAGQHYNHVHFWNWMKPNGGGNKLPGKLQAAIDSDLGGFDKFRTDFIAAGTTQFGSGWAWLSIKNGKLEVTKTANGESPLVHGGKPLLGVDVWEHSYYIDYRNARPKYLEAWFDNLVNWEHVELMFDEATA</sequence>
<dbReference type="GO" id="GO:0004784">
    <property type="term" value="F:superoxide dismutase activity"/>
    <property type="evidence" value="ECO:0007669"/>
    <property type="project" value="UniProtKB-EC"/>
</dbReference>
<dbReference type="SUPFAM" id="SSF54719">
    <property type="entry name" value="Fe,Mn superoxide dismutase (SOD), C-terminal domain"/>
    <property type="match status" value="1"/>
</dbReference>
<dbReference type="PROSITE" id="PS00088">
    <property type="entry name" value="SOD_MN"/>
    <property type="match status" value="1"/>
</dbReference>
<evidence type="ECO:0000256" key="1">
    <source>
        <dbReference type="ARBA" id="ARBA00008714"/>
    </source>
</evidence>
<dbReference type="Pfam" id="PF02777">
    <property type="entry name" value="Sod_Fe_C"/>
    <property type="match status" value="1"/>
</dbReference>
<dbReference type="Pfam" id="PF00081">
    <property type="entry name" value="Sod_Fe_N"/>
    <property type="match status" value="1"/>
</dbReference>
<feature type="binding site" evidence="5">
    <location>
        <position position="83"/>
    </location>
    <ligand>
        <name>Mn(2+)</name>
        <dbReference type="ChEBI" id="CHEBI:29035"/>
    </ligand>
</feature>
<protein>
    <recommendedName>
        <fullName evidence="2 6">Superoxide dismutase</fullName>
        <ecNumber evidence="2 6">1.15.1.1</ecNumber>
    </recommendedName>
</protein>